<evidence type="ECO:0000259" key="3">
    <source>
        <dbReference type="Pfam" id="PF01488"/>
    </source>
</evidence>
<dbReference type="Pfam" id="PF01488">
    <property type="entry name" value="Shikimate_DH"/>
    <property type="match status" value="1"/>
</dbReference>
<comment type="similarity">
    <text evidence="1">In the 2nd section; belongs to the type-I 3-dehydroquinase family.</text>
</comment>
<evidence type="ECO:0000313" key="7">
    <source>
        <dbReference type="Proteomes" id="UP000469559"/>
    </source>
</evidence>
<dbReference type="Gene3D" id="3.20.20.70">
    <property type="entry name" value="Aldolase class I"/>
    <property type="match status" value="1"/>
</dbReference>
<dbReference type="PANTHER" id="PTHR21090:SF17">
    <property type="entry name" value="QUINATE REPRESSOR PROTEIN"/>
    <property type="match status" value="1"/>
</dbReference>
<evidence type="ECO:0000313" key="6">
    <source>
        <dbReference type="EMBL" id="TVY13511.1"/>
    </source>
</evidence>
<dbReference type="OrthoDB" id="4415835at2759"/>
<evidence type="ECO:0000256" key="1">
    <source>
        <dbReference type="ARBA" id="ARBA00006477"/>
    </source>
</evidence>
<comment type="similarity">
    <text evidence="2">In the N-terminal section; belongs to the shikimate kinase family.</text>
</comment>
<dbReference type="SUPFAM" id="SSF53223">
    <property type="entry name" value="Aminoacid dehydrogenase-like, N-terminal domain"/>
    <property type="match status" value="1"/>
</dbReference>
<dbReference type="InterPro" id="IPR013785">
    <property type="entry name" value="Aldolase_TIM"/>
</dbReference>
<dbReference type="InterPro" id="IPR031322">
    <property type="entry name" value="Shikimate/glucono_kinase"/>
</dbReference>
<dbReference type="GO" id="GO:0004764">
    <property type="term" value="F:shikimate 3-dehydrogenase (NADP+) activity"/>
    <property type="evidence" value="ECO:0007669"/>
    <property type="project" value="InterPro"/>
</dbReference>
<organism evidence="6 7">
    <name type="scientific">Lachnellula arida</name>
    <dbReference type="NCBI Taxonomy" id="1316785"/>
    <lineage>
        <taxon>Eukaryota</taxon>
        <taxon>Fungi</taxon>
        <taxon>Dikarya</taxon>
        <taxon>Ascomycota</taxon>
        <taxon>Pezizomycotina</taxon>
        <taxon>Leotiomycetes</taxon>
        <taxon>Helotiales</taxon>
        <taxon>Lachnaceae</taxon>
        <taxon>Lachnellula</taxon>
    </lineage>
</organism>
<dbReference type="InterPro" id="IPR041121">
    <property type="entry name" value="SDH_C"/>
</dbReference>
<feature type="domain" description="SDH C-terminal" evidence="5">
    <location>
        <begin position="768"/>
        <end position="794"/>
    </location>
</feature>
<dbReference type="SUPFAM" id="SSF51735">
    <property type="entry name" value="NAD(P)-binding Rossmann-fold domains"/>
    <property type="match status" value="1"/>
</dbReference>
<dbReference type="InterPro" id="IPR001381">
    <property type="entry name" value="DHquinase_I"/>
</dbReference>
<dbReference type="Gene3D" id="3.40.50.720">
    <property type="entry name" value="NAD(P)-binding Rossmann-like Domain"/>
    <property type="match status" value="1"/>
</dbReference>
<dbReference type="CDD" id="cd01065">
    <property type="entry name" value="NAD_bind_Shikimate_DH"/>
    <property type="match status" value="1"/>
</dbReference>
<dbReference type="Pfam" id="PF08501">
    <property type="entry name" value="Shikimate_dh_N"/>
    <property type="match status" value="1"/>
</dbReference>
<dbReference type="InterPro" id="IPR036291">
    <property type="entry name" value="NAD(P)-bd_dom_sf"/>
</dbReference>
<dbReference type="Pfam" id="PF18317">
    <property type="entry name" value="SDH_C"/>
    <property type="match status" value="1"/>
</dbReference>
<protein>
    <submittedName>
        <fullName evidence="6">Quinate repressor protein</fullName>
    </submittedName>
</protein>
<dbReference type="GO" id="GO:0009423">
    <property type="term" value="P:chorismate biosynthetic process"/>
    <property type="evidence" value="ECO:0007669"/>
    <property type="project" value="TreeGrafter"/>
</dbReference>
<sequence length="838" mass="93202">MAVATQLDPLSLETTLKLNSGPQTPTSRQFPRDASIVLIGSRGVGKRTLGFIGATHLGRRLITEDHYFQEITGISRGEFLRTYGNREFYRRNVEVLKRMLNQHRSGCMIECGMGSLSHQAQKALREYSKTNPVIYVTRGSKRIRSLLRLGDEEAARLEAVDLSHRTCSNLEYYNLYDPSCEGIDTPPESGLGNQSSRLKYAKEDFSNFLDFLTGQGLARNSLESPFSIAALPPEARSYTYALSLRLSTIPDLDLVELEAGADAVQLKVDTWSPELKKMLAKQVATIRRKLGVPIIFQVEEYVFGNSPLSLPEKEHAYFQLLETGMRLGVEYIVVDLEYSSDNISQLVNSSGRTKVIGHHLLREEKSSGWDDESPMIQYRRAKSLGCDMVRFVRATSKQSDNDTVRAFLAKIESIPDHLPVIAYNLGDYGMPSLVSNRIFTPVTHPIMQATVSVSQIRRFLPTASEAMQSLYQTRILAPLHFYHLGASVFYSLSPAMHTAAYQVCGMSNDFQSLKVSSLADIHRLCQDSNFGGAAITQPFKVQILSRIATKSYHAKAIGAANTLLPLRMLSNNNSLDGSLQSLLRQANERGKSGPIIAYYGDNTDFLGILTCLRRNISPRNVVQPSKTTGLVVGAGGMARAAVYAMIQLGCRKIFMYNRTVKHAQAVAHHFNSWAAGLSSDGEIVKVLKSTSEEWPAGFTQPTIIVSCVPANSVAGEPAANFVMPMQWLGSPTGGVVVELAYMPLDTPLLKQIRLFREETKQAWIIVDGLEVLPEQAIAQFELMTGRKAPKRRMRLEVLQNCHRWEWEWDIKSHGDNYLSEGTYAGARSRGRLESSLVL</sequence>
<dbReference type="GO" id="GO:0003855">
    <property type="term" value="F:3-dehydroquinate dehydratase activity"/>
    <property type="evidence" value="ECO:0007669"/>
    <property type="project" value="InterPro"/>
</dbReference>
<name>A0A8T9B2F9_9HELO</name>
<evidence type="ECO:0000259" key="5">
    <source>
        <dbReference type="Pfam" id="PF18317"/>
    </source>
</evidence>
<dbReference type="Pfam" id="PF01202">
    <property type="entry name" value="SKI"/>
    <property type="match status" value="1"/>
</dbReference>
<dbReference type="InterPro" id="IPR027417">
    <property type="entry name" value="P-loop_NTPase"/>
</dbReference>
<dbReference type="InterPro" id="IPR046346">
    <property type="entry name" value="Aminoacid_DH-like_N_sf"/>
</dbReference>
<accession>A0A8T9B2F9</accession>
<dbReference type="Gene3D" id="3.40.50.300">
    <property type="entry name" value="P-loop containing nucleotide triphosphate hydrolases"/>
    <property type="match status" value="1"/>
</dbReference>
<dbReference type="SUPFAM" id="SSF52540">
    <property type="entry name" value="P-loop containing nucleoside triphosphate hydrolases"/>
    <property type="match status" value="1"/>
</dbReference>
<proteinExistence type="inferred from homology"/>
<dbReference type="FunFam" id="3.40.50.720:FF:000386">
    <property type="entry name" value="Quinate repressor protein"/>
    <property type="match status" value="1"/>
</dbReference>
<dbReference type="EMBL" id="QGMF01000938">
    <property type="protein sequence ID" value="TVY13511.1"/>
    <property type="molecule type" value="Genomic_DNA"/>
</dbReference>
<dbReference type="Proteomes" id="UP000469559">
    <property type="component" value="Unassembled WGS sequence"/>
</dbReference>
<comment type="caution">
    <text evidence="6">The sequence shown here is derived from an EMBL/GenBank/DDBJ whole genome shotgun (WGS) entry which is preliminary data.</text>
</comment>
<evidence type="ECO:0000259" key="4">
    <source>
        <dbReference type="Pfam" id="PF08501"/>
    </source>
</evidence>
<dbReference type="Gene3D" id="3.40.50.10860">
    <property type="entry name" value="Leucine Dehydrogenase, chain A, domain 1"/>
    <property type="match status" value="1"/>
</dbReference>
<dbReference type="InterPro" id="IPR013708">
    <property type="entry name" value="Shikimate_DH-bd_N"/>
</dbReference>
<dbReference type="AlphaFoldDB" id="A0A8T9B2F9"/>
<reference evidence="6 7" key="1">
    <citation type="submission" date="2018-05" db="EMBL/GenBank/DDBJ databases">
        <title>Whole genome sequencing for identification of molecular markers to develop diagnostic detection tools for the regulated plant pathogen Lachnellula willkommii.</title>
        <authorList>
            <person name="Giroux E."/>
            <person name="Bilodeau G."/>
        </authorList>
    </citation>
    <scope>NUCLEOTIDE SEQUENCE [LARGE SCALE GENOMIC DNA]</scope>
    <source>
        <strain evidence="6 7">CBS 203.66</strain>
    </source>
</reference>
<dbReference type="SUPFAM" id="SSF51569">
    <property type="entry name" value="Aldolase"/>
    <property type="match status" value="1"/>
</dbReference>
<dbReference type="PANTHER" id="PTHR21090">
    <property type="entry name" value="AROM/DEHYDROQUINATE SYNTHASE"/>
    <property type="match status" value="1"/>
</dbReference>
<gene>
    <name evidence="6" type="primary">qutR</name>
    <name evidence="6" type="ORF">LARI1_G008902</name>
</gene>
<keyword evidence="7" id="KW-1185">Reference proteome</keyword>
<dbReference type="Pfam" id="PF01487">
    <property type="entry name" value="DHquinase_I"/>
    <property type="match status" value="1"/>
</dbReference>
<evidence type="ECO:0000256" key="2">
    <source>
        <dbReference type="ARBA" id="ARBA00009349"/>
    </source>
</evidence>
<feature type="domain" description="Shikimate dehydrogenase substrate binding N-terminal" evidence="4">
    <location>
        <begin position="485"/>
        <end position="563"/>
    </location>
</feature>
<dbReference type="GO" id="GO:0003866">
    <property type="term" value="F:3-phosphoshikimate 1-carboxyvinyltransferase activity"/>
    <property type="evidence" value="ECO:0007669"/>
    <property type="project" value="TreeGrafter"/>
</dbReference>
<dbReference type="CDD" id="cd00502">
    <property type="entry name" value="DHQase_I"/>
    <property type="match status" value="1"/>
</dbReference>
<dbReference type="InterPro" id="IPR006151">
    <property type="entry name" value="Shikm_DH/Glu-tRNA_Rdtase"/>
</dbReference>
<feature type="domain" description="Quinate/shikimate 5-dehydrogenase/glutamyl-tRNA reductase" evidence="3">
    <location>
        <begin position="626"/>
        <end position="672"/>
    </location>
</feature>